<proteinExistence type="predicted"/>
<evidence type="ECO:0000313" key="3">
    <source>
        <dbReference type="Proteomes" id="UP000332933"/>
    </source>
</evidence>
<protein>
    <submittedName>
        <fullName evidence="2">Aste57867_19188 protein</fullName>
    </submittedName>
</protein>
<organism evidence="2 3">
    <name type="scientific">Aphanomyces stellatus</name>
    <dbReference type="NCBI Taxonomy" id="120398"/>
    <lineage>
        <taxon>Eukaryota</taxon>
        <taxon>Sar</taxon>
        <taxon>Stramenopiles</taxon>
        <taxon>Oomycota</taxon>
        <taxon>Saprolegniomycetes</taxon>
        <taxon>Saprolegniales</taxon>
        <taxon>Verrucalvaceae</taxon>
        <taxon>Aphanomyces</taxon>
    </lineage>
</organism>
<reference evidence="2 3" key="1">
    <citation type="submission" date="2019-03" db="EMBL/GenBank/DDBJ databases">
        <authorList>
            <person name="Gaulin E."/>
            <person name="Dumas B."/>
        </authorList>
    </citation>
    <scope>NUCLEOTIDE SEQUENCE [LARGE SCALE GENOMIC DNA]</scope>
    <source>
        <strain evidence="2">CBS 568.67</strain>
    </source>
</reference>
<dbReference type="Proteomes" id="UP000332933">
    <property type="component" value="Unassembled WGS sequence"/>
</dbReference>
<evidence type="ECO:0000313" key="1">
    <source>
        <dbReference type="EMBL" id="KAF0689362.1"/>
    </source>
</evidence>
<keyword evidence="3" id="KW-1185">Reference proteome</keyword>
<sequence>MASHDHHSGCDHASASSSALGDDYDIHGDDPTLSACCMKDKKEQAEYVRIQTILQRHDVAQHRMDARYVATVPSHVPPAPSLAMVNTLDDDDDEFDYLLDDANSIETDRRAALQAKLARRAQGLGVVWGDKEFLAFHARVQANDWNALIQAKQNRPTVVACRAVDGVVEATTPSVLTAALLNCADKYIGTCVFAVSPAASGAALQELCRRTSFQGPVLVALSAHGDVIAHIKLAEDFKEEMWEGQVMPWLKKCNVLRDEYVPPRTTTQQPTAADTADDGGFDCGKDSCRLRYGYYHEHIGSSVETKAEVSEWRH</sequence>
<dbReference type="OrthoDB" id="72189at2759"/>
<accession>A0A485LDZ0</accession>
<dbReference type="AlphaFoldDB" id="A0A485LDZ0"/>
<reference evidence="1" key="2">
    <citation type="submission" date="2019-06" db="EMBL/GenBank/DDBJ databases">
        <title>Genomics analysis of Aphanomyces spp. identifies a new class of oomycete effector associated with host adaptation.</title>
        <authorList>
            <person name="Gaulin E."/>
        </authorList>
    </citation>
    <scope>NUCLEOTIDE SEQUENCE</scope>
    <source>
        <strain evidence="1">CBS 578.67</strain>
    </source>
</reference>
<evidence type="ECO:0000313" key="2">
    <source>
        <dbReference type="EMBL" id="VFT95910.1"/>
    </source>
</evidence>
<gene>
    <name evidence="2" type="primary">Aste57867_19188</name>
    <name evidence="1" type="ORF">As57867_019124</name>
    <name evidence="2" type="ORF">ASTE57867_19188</name>
</gene>
<name>A0A485LDZ0_9STRA</name>
<dbReference type="EMBL" id="CAADRA010006480">
    <property type="protein sequence ID" value="VFT95910.1"/>
    <property type="molecule type" value="Genomic_DNA"/>
</dbReference>
<dbReference type="EMBL" id="VJMH01006459">
    <property type="protein sequence ID" value="KAF0689362.1"/>
    <property type="molecule type" value="Genomic_DNA"/>
</dbReference>